<comment type="subcellular location">
    <subcellularLocation>
        <location evidence="8">Cytoplasm</location>
    </subcellularLocation>
</comment>
<organism evidence="10 11">
    <name type="scientific">Nesterenkonia halobia</name>
    <dbReference type="NCBI Taxonomy" id="37922"/>
    <lineage>
        <taxon>Bacteria</taxon>
        <taxon>Bacillati</taxon>
        <taxon>Actinomycetota</taxon>
        <taxon>Actinomycetes</taxon>
        <taxon>Micrococcales</taxon>
        <taxon>Micrococcaceae</taxon>
        <taxon>Nesterenkonia</taxon>
    </lineage>
</organism>
<evidence type="ECO:0000256" key="4">
    <source>
        <dbReference type="ARBA" id="ARBA00022655"/>
    </source>
</evidence>
<dbReference type="NCBIfam" id="TIGR00018">
    <property type="entry name" value="panC"/>
    <property type="match status" value="1"/>
</dbReference>
<comment type="subunit">
    <text evidence="8">Homodimer.</text>
</comment>
<keyword evidence="8" id="KW-0963">Cytoplasm</keyword>
<dbReference type="Gene3D" id="3.30.1300.10">
    <property type="entry name" value="Pantoate-beta-alanine ligase, C-terminal domain"/>
    <property type="match status" value="1"/>
</dbReference>
<dbReference type="InterPro" id="IPR042176">
    <property type="entry name" value="Pantoate_ligase_C"/>
</dbReference>
<dbReference type="EC" id="6.3.2.1" evidence="8"/>
<keyword evidence="3 8" id="KW-0436">Ligase</keyword>
<proteinExistence type="inferred from homology"/>
<comment type="miscellaneous">
    <text evidence="8">The reaction proceeds by a bi uni uni bi ping pong mechanism.</text>
</comment>
<dbReference type="RefSeq" id="WP_344718203.1">
    <property type="nucleotide sequence ID" value="NZ_BAAAYG010000003.1"/>
</dbReference>
<dbReference type="Gene3D" id="3.40.50.620">
    <property type="entry name" value="HUPs"/>
    <property type="match status" value="1"/>
</dbReference>
<evidence type="ECO:0000256" key="1">
    <source>
        <dbReference type="ARBA" id="ARBA00004990"/>
    </source>
</evidence>
<dbReference type="InterPro" id="IPR003721">
    <property type="entry name" value="Pantoate_ligase"/>
</dbReference>
<feature type="region of interest" description="Disordered" evidence="9">
    <location>
        <begin position="27"/>
        <end position="46"/>
    </location>
</feature>
<comment type="similarity">
    <text evidence="2 8">Belongs to the pantothenate synthetase family.</text>
</comment>
<dbReference type="EMBL" id="BAAAYG010000003">
    <property type="protein sequence ID" value="GAA3281392.1"/>
    <property type="molecule type" value="Genomic_DNA"/>
</dbReference>
<keyword evidence="6 8" id="KW-0067">ATP-binding</keyword>
<protein>
    <recommendedName>
        <fullName evidence="8">Pantothenate synthetase</fullName>
        <shortName evidence="8">PS</shortName>
        <ecNumber evidence="8">6.3.2.1</ecNumber>
    </recommendedName>
    <alternativeName>
        <fullName evidence="8">Pantoate--beta-alanine ligase</fullName>
    </alternativeName>
    <alternativeName>
        <fullName evidence="8">Pantoate-activating enzyme</fullName>
    </alternativeName>
</protein>
<feature type="binding site" evidence="8">
    <location>
        <position position="87"/>
    </location>
    <ligand>
        <name>beta-alanine</name>
        <dbReference type="ChEBI" id="CHEBI:57966"/>
    </ligand>
</feature>
<name>A0ABP6RB11_9MICC</name>
<dbReference type="CDD" id="cd00560">
    <property type="entry name" value="PanC"/>
    <property type="match status" value="1"/>
</dbReference>
<dbReference type="PANTHER" id="PTHR21299">
    <property type="entry name" value="CYTIDYLATE KINASE/PANTOATE-BETA-ALANINE LIGASE"/>
    <property type="match status" value="1"/>
</dbReference>
<dbReference type="SUPFAM" id="SSF52374">
    <property type="entry name" value="Nucleotidylyl transferase"/>
    <property type="match status" value="1"/>
</dbReference>
<feature type="binding site" evidence="8">
    <location>
        <begin position="56"/>
        <end position="63"/>
    </location>
    <ligand>
        <name>ATP</name>
        <dbReference type="ChEBI" id="CHEBI:30616"/>
    </ligand>
</feature>
<dbReference type="InterPro" id="IPR014729">
    <property type="entry name" value="Rossmann-like_a/b/a_fold"/>
</dbReference>
<evidence type="ECO:0000256" key="9">
    <source>
        <dbReference type="SAM" id="MobiDB-lite"/>
    </source>
</evidence>
<feature type="binding site" evidence="8">
    <location>
        <position position="187"/>
    </location>
    <ligand>
        <name>(R)-pantoate</name>
        <dbReference type="ChEBI" id="CHEBI:15980"/>
    </ligand>
</feature>
<evidence type="ECO:0000256" key="6">
    <source>
        <dbReference type="ARBA" id="ARBA00022840"/>
    </source>
</evidence>
<comment type="catalytic activity">
    <reaction evidence="7 8">
        <text>(R)-pantoate + beta-alanine + ATP = (R)-pantothenate + AMP + diphosphate + H(+)</text>
        <dbReference type="Rhea" id="RHEA:10912"/>
        <dbReference type="ChEBI" id="CHEBI:15378"/>
        <dbReference type="ChEBI" id="CHEBI:15980"/>
        <dbReference type="ChEBI" id="CHEBI:29032"/>
        <dbReference type="ChEBI" id="CHEBI:30616"/>
        <dbReference type="ChEBI" id="CHEBI:33019"/>
        <dbReference type="ChEBI" id="CHEBI:57966"/>
        <dbReference type="ChEBI" id="CHEBI:456215"/>
        <dbReference type="EC" id="6.3.2.1"/>
    </reaction>
</comment>
<feature type="binding site" evidence="8">
    <location>
        <begin position="218"/>
        <end position="221"/>
    </location>
    <ligand>
        <name>ATP</name>
        <dbReference type="ChEBI" id="CHEBI:30616"/>
    </ligand>
</feature>
<keyword evidence="5 8" id="KW-0547">Nucleotide-binding</keyword>
<dbReference type="GO" id="GO:0016874">
    <property type="term" value="F:ligase activity"/>
    <property type="evidence" value="ECO:0007669"/>
    <property type="project" value="UniProtKB-KW"/>
</dbReference>
<feature type="binding site" evidence="8">
    <location>
        <position position="87"/>
    </location>
    <ligand>
        <name>(R)-pantoate</name>
        <dbReference type="ChEBI" id="CHEBI:15980"/>
    </ligand>
</feature>
<dbReference type="Pfam" id="PF02569">
    <property type="entry name" value="Pantoate_ligase"/>
    <property type="match status" value="1"/>
</dbReference>
<comment type="caution">
    <text evidence="10">The sequence shown here is derived from an EMBL/GenBank/DDBJ whole genome shotgun (WGS) entry which is preliminary data.</text>
</comment>
<comment type="function">
    <text evidence="8">Catalyzes the condensation of pantoate with beta-alanine in an ATP-dependent reaction via a pantoyl-adenylate intermediate.</text>
</comment>
<evidence type="ECO:0000313" key="11">
    <source>
        <dbReference type="Proteomes" id="UP001501736"/>
    </source>
</evidence>
<feature type="active site" description="Proton donor" evidence="8">
    <location>
        <position position="63"/>
    </location>
</feature>
<evidence type="ECO:0000256" key="7">
    <source>
        <dbReference type="ARBA" id="ARBA00048258"/>
    </source>
</evidence>
<reference evidence="11" key="1">
    <citation type="journal article" date="2019" name="Int. J. Syst. Evol. Microbiol.">
        <title>The Global Catalogue of Microorganisms (GCM) 10K type strain sequencing project: providing services to taxonomists for standard genome sequencing and annotation.</title>
        <authorList>
            <consortium name="The Broad Institute Genomics Platform"/>
            <consortium name="The Broad Institute Genome Sequencing Center for Infectious Disease"/>
            <person name="Wu L."/>
            <person name="Ma J."/>
        </authorList>
    </citation>
    <scope>NUCLEOTIDE SEQUENCE [LARGE SCALE GENOMIC DNA]</scope>
    <source>
        <strain evidence="11">JCM 11483</strain>
    </source>
</reference>
<comment type="pathway">
    <text evidence="1 8">Cofactor biosynthesis; (R)-pantothenate biosynthesis; (R)-pantothenate from (R)-pantoate and beta-alanine: step 1/1.</text>
</comment>
<feature type="binding site" evidence="8">
    <location>
        <begin position="181"/>
        <end position="184"/>
    </location>
    <ligand>
        <name>ATP</name>
        <dbReference type="ChEBI" id="CHEBI:30616"/>
    </ligand>
</feature>
<dbReference type="HAMAP" id="MF_00158">
    <property type="entry name" value="PanC"/>
    <property type="match status" value="1"/>
</dbReference>
<accession>A0ABP6RB11</accession>
<sequence length="337" mass="34691">MSTPEVLTTVAGFRAALAAAVSVREAADSGDGPDSGSGPDAGAASAAPTVALVPTMGALHDGHAALLDAARESADIVVASLFVNPLQFDDEDDYRRYPRTLQADVALLGEHGVDLVFAPEVEEMYPGYPDAPLIRVTAGELGGRFEGASRPGHFDGVVTVVTKLFSIVAPPAPGRLTAWFGAKDAEQLAIIRRLVLDLSLAVDVRAVPVVRDADGLALSSRNQRLSAEDRPAALRLSAALRTLAERAAAGEPLAVAAVRRELAAAAGVEPDYLEVVDPTTLRPLELSAPDGDGSDGAGDGVLDREALALVAAHVGPVRLIDTMTLRPAPGAAAAVDE</sequence>
<evidence type="ECO:0000313" key="10">
    <source>
        <dbReference type="EMBL" id="GAA3281392.1"/>
    </source>
</evidence>
<dbReference type="PANTHER" id="PTHR21299:SF1">
    <property type="entry name" value="PANTOATE--BETA-ALANINE LIGASE"/>
    <property type="match status" value="1"/>
</dbReference>
<keyword evidence="11" id="KW-1185">Reference proteome</keyword>
<dbReference type="Proteomes" id="UP001501736">
    <property type="component" value="Unassembled WGS sequence"/>
</dbReference>
<evidence type="ECO:0000256" key="2">
    <source>
        <dbReference type="ARBA" id="ARBA00009256"/>
    </source>
</evidence>
<evidence type="ECO:0000256" key="5">
    <source>
        <dbReference type="ARBA" id="ARBA00022741"/>
    </source>
</evidence>
<evidence type="ECO:0000256" key="8">
    <source>
        <dbReference type="HAMAP-Rule" id="MF_00158"/>
    </source>
</evidence>
<evidence type="ECO:0000256" key="3">
    <source>
        <dbReference type="ARBA" id="ARBA00022598"/>
    </source>
</evidence>
<keyword evidence="4 8" id="KW-0566">Pantothenate biosynthesis</keyword>
<feature type="binding site" evidence="8">
    <location>
        <position position="210"/>
    </location>
    <ligand>
        <name>ATP</name>
        <dbReference type="ChEBI" id="CHEBI:30616"/>
    </ligand>
</feature>
<gene>
    <name evidence="8 10" type="primary">panC</name>
    <name evidence="10" type="ORF">GCM10020260_06860</name>
</gene>